<feature type="transmembrane region" description="Helical" evidence="10">
    <location>
        <begin position="248"/>
        <end position="269"/>
    </location>
</feature>
<dbReference type="InterPro" id="IPR000515">
    <property type="entry name" value="MetI-like"/>
</dbReference>
<keyword evidence="5 10" id="KW-1003">Cell membrane</keyword>
<gene>
    <name evidence="12" type="primary">pstA</name>
    <name evidence="12" type="ORF">GCM10007874_53620</name>
</gene>
<keyword evidence="8 10" id="KW-1133">Transmembrane helix</keyword>
<accession>A0ABQ6CQB6</accession>
<evidence type="ECO:0000256" key="5">
    <source>
        <dbReference type="ARBA" id="ARBA00022475"/>
    </source>
</evidence>
<evidence type="ECO:0000256" key="9">
    <source>
        <dbReference type="ARBA" id="ARBA00023136"/>
    </source>
</evidence>
<keyword evidence="7 10" id="KW-0812">Transmembrane</keyword>
<dbReference type="CDD" id="cd06261">
    <property type="entry name" value="TM_PBP2"/>
    <property type="match status" value="1"/>
</dbReference>
<organism evidence="12 13">
    <name type="scientific">Labrys miyagiensis</name>
    <dbReference type="NCBI Taxonomy" id="346912"/>
    <lineage>
        <taxon>Bacteria</taxon>
        <taxon>Pseudomonadati</taxon>
        <taxon>Pseudomonadota</taxon>
        <taxon>Alphaproteobacteria</taxon>
        <taxon>Hyphomicrobiales</taxon>
        <taxon>Xanthobacteraceae</taxon>
        <taxon>Labrys</taxon>
    </lineage>
</organism>
<dbReference type="InterPro" id="IPR005672">
    <property type="entry name" value="Phosphate_PstA"/>
</dbReference>
<dbReference type="EMBL" id="BSPC01000059">
    <property type="protein sequence ID" value="GLS22344.1"/>
    <property type="molecule type" value="Genomic_DNA"/>
</dbReference>
<evidence type="ECO:0000256" key="2">
    <source>
        <dbReference type="ARBA" id="ARBA00007069"/>
    </source>
</evidence>
<evidence type="ECO:0000313" key="13">
    <source>
        <dbReference type="Proteomes" id="UP001156882"/>
    </source>
</evidence>
<comment type="similarity">
    <text evidence="2 10">Belongs to the binding-protein-dependent transport system permease family. CysTW subfamily.</text>
</comment>
<evidence type="ECO:0000256" key="10">
    <source>
        <dbReference type="RuleBase" id="RU363043"/>
    </source>
</evidence>
<keyword evidence="9 10" id="KW-0472">Membrane</keyword>
<keyword evidence="13" id="KW-1185">Reference proteome</keyword>
<dbReference type="Pfam" id="PF00528">
    <property type="entry name" value="BPD_transp_1"/>
    <property type="match status" value="1"/>
</dbReference>
<evidence type="ECO:0000256" key="6">
    <source>
        <dbReference type="ARBA" id="ARBA00022592"/>
    </source>
</evidence>
<evidence type="ECO:0000256" key="7">
    <source>
        <dbReference type="ARBA" id="ARBA00022692"/>
    </source>
</evidence>
<dbReference type="Gene3D" id="1.10.3720.10">
    <property type="entry name" value="MetI-like"/>
    <property type="match status" value="1"/>
</dbReference>
<dbReference type="NCBIfam" id="TIGR00974">
    <property type="entry name" value="3a0107s02c"/>
    <property type="match status" value="1"/>
</dbReference>
<keyword evidence="4" id="KW-0813">Transport</keyword>
<evidence type="ECO:0000256" key="4">
    <source>
        <dbReference type="ARBA" id="ARBA00022448"/>
    </source>
</evidence>
<feature type="transmembrane region" description="Helical" evidence="10">
    <location>
        <begin position="188"/>
        <end position="210"/>
    </location>
</feature>
<evidence type="ECO:0000256" key="3">
    <source>
        <dbReference type="ARBA" id="ARBA00016864"/>
    </source>
</evidence>
<dbReference type="PROSITE" id="PS50928">
    <property type="entry name" value="ABC_TM1"/>
    <property type="match status" value="1"/>
</dbReference>
<dbReference type="InterPro" id="IPR035906">
    <property type="entry name" value="MetI-like_sf"/>
</dbReference>
<evidence type="ECO:0000256" key="8">
    <source>
        <dbReference type="ARBA" id="ARBA00022989"/>
    </source>
</evidence>
<comment type="subcellular location">
    <subcellularLocation>
        <location evidence="10">Cell inner membrane</location>
        <topology evidence="10">Multi-pass membrane protein</topology>
    </subcellularLocation>
    <subcellularLocation>
        <location evidence="1">Cell membrane</location>
        <topology evidence="1">Multi-pass membrane protein</topology>
    </subcellularLocation>
</comment>
<evidence type="ECO:0000259" key="11">
    <source>
        <dbReference type="PROSITE" id="PS50928"/>
    </source>
</evidence>
<protein>
    <recommendedName>
        <fullName evidence="3 10">Phosphate transport system permease protein PstA</fullName>
    </recommendedName>
</protein>
<proteinExistence type="inferred from homology"/>
<dbReference type="SUPFAM" id="SSF161098">
    <property type="entry name" value="MetI-like"/>
    <property type="match status" value="1"/>
</dbReference>
<evidence type="ECO:0000256" key="1">
    <source>
        <dbReference type="ARBA" id="ARBA00004651"/>
    </source>
</evidence>
<dbReference type="PANTHER" id="PTHR42922:SF1">
    <property type="entry name" value="PHOSPHATE TRANSPORT SYSTEM PERMEASE PROTEIN PSTA"/>
    <property type="match status" value="1"/>
</dbReference>
<feature type="transmembrane region" description="Helical" evidence="10">
    <location>
        <begin position="21"/>
        <end position="41"/>
    </location>
</feature>
<dbReference type="Proteomes" id="UP001156882">
    <property type="component" value="Unassembled WGS sequence"/>
</dbReference>
<dbReference type="RefSeq" id="WP_284315313.1">
    <property type="nucleotide sequence ID" value="NZ_BSPC01000059.1"/>
</dbReference>
<feature type="transmembrane region" description="Helical" evidence="10">
    <location>
        <begin position="106"/>
        <end position="125"/>
    </location>
</feature>
<name>A0ABQ6CQB6_9HYPH</name>
<feature type="transmembrane region" description="Helical" evidence="10">
    <location>
        <begin position="131"/>
        <end position="148"/>
    </location>
</feature>
<dbReference type="PANTHER" id="PTHR42922">
    <property type="entry name" value="PHOSPHATE TRANSPORT SYSTEM PERMEASE PROTEIN PSTA"/>
    <property type="match status" value="1"/>
</dbReference>
<dbReference type="InterPro" id="IPR051408">
    <property type="entry name" value="Phosphate_transprt_permease"/>
</dbReference>
<keyword evidence="6" id="KW-0592">Phosphate transport</keyword>
<sequence>MDRLARRRSIDYLMKGISTGFAVISLLALAWILLTLLGLGLPALTSSIFTKVMADGGLLNAIVGSLIMVALALLIGAPLGIMAGTFLAEAGRGSKFAEAVRFINDILLSAPSILLGVFVYLMIVVPMGGSSGWAGIIALAIIIMPVVVRTTEDMLTLVPISLREAAFALGAPMWKVIMAVTWRSARTGIITGILLALARAAGETAPLLFTAFGNSNWTLDLGSAFPSLPLAINLFAQSPDPNQVSIAWAGALLITFGVLALNIITRVALAPRK</sequence>
<comment type="caution">
    <text evidence="12">The sequence shown here is derived from an EMBL/GenBank/DDBJ whole genome shotgun (WGS) entry which is preliminary data.</text>
</comment>
<evidence type="ECO:0000313" key="12">
    <source>
        <dbReference type="EMBL" id="GLS22344.1"/>
    </source>
</evidence>
<feature type="domain" description="ABC transmembrane type-1" evidence="11">
    <location>
        <begin position="62"/>
        <end position="265"/>
    </location>
</feature>
<reference evidence="13" key="1">
    <citation type="journal article" date="2019" name="Int. J. Syst. Evol. Microbiol.">
        <title>The Global Catalogue of Microorganisms (GCM) 10K type strain sequencing project: providing services to taxonomists for standard genome sequencing and annotation.</title>
        <authorList>
            <consortium name="The Broad Institute Genomics Platform"/>
            <consortium name="The Broad Institute Genome Sequencing Center for Infectious Disease"/>
            <person name="Wu L."/>
            <person name="Ma J."/>
        </authorList>
    </citation>
    <scope>NUCLEOTIDE SEQUENCE [LARGE SCALE GENOMIC DNA]</scope>
    <source>
        <strain evidence="13">NBRC 101365</strain>
    </source>
</reference>
<feature type="transmembrane region" description="Helical" evidence="10">
    <location>
        <begin position="61"/>
        <end position="86"/>
    </location>
</feature>